<protein>
    <submittedName>
        <fullName evidence="1">Uncharacterized protein</fullName>
    </submittedName>
</protein>
<evidence type="ECO:0000313" key="2">
    <source>
        <dbReference type="Proteomes" id="UP000765509"/>
    </source>
</evidence>
<reference evidence="1" key="1">
    <citation type="submission" date="2021-03" db="EMBL/GenBank/DDBJ databases">
        <title>Draft genome sequence of rust myrtle Austropuccinia psidii MF-1, a brazilian biotype.</title>
        <authorList>
            <person name="Quecine M.C."/>
            <person name="Pachon D.M.R."/>
            <person name="Bonatelli M.L."/>
            <person name="Correr F.H."/>
            <person name="Franceschini L.M."/>
            <person name="Leite T.F."/>
            <person name="Margarido G.R.A."/>
            <person name="Almeida C.A."/>
            <person name="Ferrarezi J.A."/>
            <person name="Labate C.A."/>
        </authorList>
    </citation>
    <scope>NUCLEOTIDE SEQUENCE</scope>
    <source>
        <strain evidence="1">MF-1</strain>
    </source>
</reference>
<dbReference type="EMBL" id="AVOT02009830">
    <property type="protein sequence ID" value="MBW0488894.1"/>
    <property type="molecule type" value="Genomic_DNA"/>
</dbReference>
<name>A0A9Q3CP96_9BASI</name>
<evidence type="ECO:0000313" key="1">
    <source>
        <dbReference type="EMBL" id="MBW0488894.1"/>
    </source>
</evidence>
<keyword evidence="2" id="KW-1185">Reference proteome</keyword>
<gene>
    <name evidence="1" type="ORF">O181_028609</name>
</gene>
<comment type="caution">
    <text evidence="1">The sequence shown here is derived from an EMBL/GenBank/DDBJ whole genome shotgun (WGS) entry which is preliminary data.</text>
</comment>
<sequence length="123" mass="14289">MARAYLDKIYPNWEKQLFLTKENNFKSASGKITSIGTIIKEIIIPHRKCNIRLNPESVVLEDSHIHDFILGTDSQRMYGIDIYNSRNRHITIGTNKEKKFSLDIYQLSNQDHLEELLNELKGG</sequence>
<dbReference type="AlphaFoldDB" id="A0A9Q3CP96"/>
<organism evidence="1 2">
    <name type="scientific">Austropuccinia psidii MF-1</name>
    <dbReference type="NCBI Taxonomy" id="1389203"/>
    <lineage>
        <taxon>Eukaryota</taxon>
        <taxon>Fungi</taxon>
        <taxon>Dikarya</taxon>
        <taxon>Basidiomycota</taxon>
        <taxon>Pucciniomycotina</taxon>
        <taxon>Pucciniomycetes</taxon>
        <taxon>Pucciniales</taxon>
        <taxon>Sphaerophragmiaceae</taxon>
        <taxon>Austropuccinia</taxon>
    </lineage>
</organism>
<proteinExistence type="predicted"/>
<accession>A0A9Q3CP96</accession>
<dbReference type="Proteomes" id="UP000765509">
    <property type="component" value="Unassembled WGS sequence"/>
</dbReference>